<evidence type="ECO:0000256" key="2">
    <source>
        <dbReference type="ARBA" id="ARBA00022729"/>
    </source>
</evidence>
<dbReference type="PIRSF" id="PIRSF000862">
    <property type="entry name" value="Steryl_ester_lip"/>
    <property type="match status" value="1"/>
</dbReference>
<keyword evidence="3" id="KW-0378">Hydrolase</keyword>
<evidence type="ECO:0000313" key="10">
    <source>
        <dbReference type="EMBL" id="KAL3399300.1"/>
    </source>
</evidence>
<dbReference type="EMBL" id="JBJJXI010000056">
    <property type="protein sequence ID" value="KAL3399300.1"/>
    <property type="molecule type" value="Genomic_DNA"/>
</dbReference>
<dbReference type="PANTHER" id="PTHR11005">
    <property type="entry name" value="LYSOSOMAL ACID LIPASE-RELATED"/>
    <property type="match status" value="1"/>
</dbReference>
<name>A0ABD2X2E3_9HYME</name>
<sequence length="444" mass="50268">MKLTRDVIISLLNLSLCVHLSQSTVMEKLKESLPAVKEVYDEAQVIGEQLGKALDVAYNKIETNLNDSSVKWKTPELIRDSGYNFEAHEVTTEDGYILTLHRIPGPPNAPIVFLQHGITESSSCWVLSGKGNALAYLLADRGYDVWLGNARGNIYSRGHVSLSVNDTQYWQFSWHEMGIYDIPAVLSYLTSIRNDKVIYIGHSMGTTMAYVMSILRPDAAQNVSAIYSLAPVAYCGHAKSPVRLVTPFLDEIELLSDYVAHGEFVPGNKLAQYVGMYLCDWLGVAFNGFCTEALFFLFGFDNKRFNDTLTPSIVAHTLAGSSIRELTHYGQLIKSHKFQRYDWGKEENKRVYGDDDPPEYDLSKVNVPVALFWGRNDLLADTRDVRKLRRELPRVILDHPINYNKFNHIDFLWGLDAKKLVYSPLIQLIESFSLGRRSSRRPMG</sequence>
<dbReference type="FunFam" id="3.40.50.1820:FF:000021">
    <property type="entry name" value="Lipase"/>
    <property type="match status" value="1"/>
</dbReference>
<organism evidence="10 11">
    <name type="scientific">Trichogramma kaykai</name>
    <dbReference type="NCBI Taxonomy" id="54128"/>
    <lineage>
        <taxon>Eukaryota</taxon>
        <taxon>Metazoa</taxon>
        <taxon>Ecdysozoa</taxon>
        <taxon>Arthropoda</taxon>
        <taxon>Hexapoda</taxon>
        <taxon>Insecta</taxon>
        <taxon>Pterygota</taxon>
        <taxon>Neoptera</taxon>
        <taxon>Endopterygota</taxon>
        <taxon>Hymenoptera</taxon>
        <taxon>Apocrita</taxon>
        <taxon>Proctotrupomorpha</taxon>
        <taxon>Chalcidoidea</taxon>
        <taxon>Trichogrammatidae</taxon>
        <taxon>Trichogramma</taxon>
    </lineage>
</organism>
<keyword evidence="6" id="KW-0325">Glycoprotein</keyword>
<evidence type="ECO:0000256" key="5">
    <source>
        <dbReference type="ARBA" id="ARBA00023098"/>
    </source>
</evidence>
<gene>
    <name evidence="10" type="ORF">TKK_007169</name>
</gene>
<dbReference type="GO" id="GO:0016042">
    <property type="term" value="P:lipid catabolic process"/>
    <property type="evidence" value="ECO:0007669"/>
    <property type="project" value="UniProtKB-KW"/>
</dbReference>
<keyword evidence="5" id="KW-0443">Lipid metabolism</keyword>
<evidence type="ECO:0000256" key="1">
    <source>
        <dbReference type="ARBA" id="ARBA00010701"/>
    </source>
</evidence>
<keyword evidence="4" id="KW-0442">Lipid degradation</keyword>
<evidence type="ECO:0000256" key="3">
    <source>
        <dbReference type="ARBA" id="ARBA00022801"/>
    </source>
</evidence>
<accession>A0ABD2X2E3</accession>
<reference evidence="10 11" key="1">
    <citation type="journal article" date="2024" name="bioRxiv">
        <title>A reference genome for Trichogramma kaykai: A tiny desert-dwelling parasitoid wasp with competing sex-ratio distorters.</title>
        <authorList>
            <person name="Culotta J."/>
            <person name="Lindsey A.R."/>
        </authorList>
    </citation>
    <scope>NUCLEOTIDE SEQUENCE [LARGE SCALE GENOMIC DNA]</scope>
    <source>
        <strain evidence="10 11">KSX58</strain>
    </source>
</reference>
<evidence type="ECO:0000256" key="8">
    <source>
        <dbReference type="SAM" id="SignalP"/>
    </source>
</evidence>
<keyword evidence="2 8" id="KW-0732">Signal</keyword>
<evidence type="ECO:0000256" key="6">
    <source>
        <dbReference type="ARBA" id="ARBA00023180"/>
    </source>
</evidence>
<feature type="active site" description="Charge relay system" evidence="7">
    <location>
        <position position="377"/>
    </location>
</feature>
<dbReference type="InterPro" id="IPR025483">
    <property type="entry name" value="Lipase_euk"/>
</dbReference>
<protein>
    <recommendedName>
        <fullName evidence="9">Partial AB-hydrolase lipase domain-containing protein</fullName>
    </recommendedName>
</protein>
<evidence type="ECO:0000256" key="7">
    <source>
        <dbReference type="PIRSR" id="PIRSR000862-1"/>
    </source>
</evidence>
<dbReference type="Gene3D" id="3.40.50.1820">
    <property type="entry name" value="alpha/beta hydrolase"/>
    <property type="match status" value="1"/>
</dbReference>
<dbReference type="InterPro" id="IPR029058">
    <property type="entry name" value="AB_hydrolase_fold"/>
</dbReference>
<feature type="signal peptide" evidence="8">
    <location>
        <begin position="1"/>
        <end position="23"/>
    </location>
</feature>
<comment type="similarity">
    <text evidence="1">Belongs to the AB hydrolase superfamily. Lipase family.</text>
</comment>
<feature type="active site" description="Charge relay system" evidence="7">
    <location>
        <position position="408"/>
    </location>
</feature>
<evidence type="ECO:0000259" key="9">
    <source>
        <dbReference type="Pfam" id="PF04083"/>
    </source>
</evidence>
<dbReference type="Pfam" id="PF04083">
    <property type="entry name" value="Abhydro_lipase"/>
    <property type="match status" value="1"/>
</dbReference>
<keyword evidence="11" id="KW-1185">Reference proteome</keyword>
<comment type="caution">
    <text evidence="10">The sequence shown here is derived from an EMBL/GenBank/DDBJ whole genome shotgun (WGS) entry which is preliminary data.</text>
</comment>
<dbReference type="InterPro" id="IPR006693">
    <property type="entry name" value="AB_hydrolase_lipase"/>
</dbReference>
<evidence type="ECO:0000313" key="11">
    <source>
        <dbReference type="Proteomes" id="UP001627154"/>
    </source>
</evidence>
<feature type="domain" description="Partial AB-hydrolase lipase" evidence="9">
    <location>
        <begin position="75"/>
        <end position="128"/>
    </location>
</feature>
<proteinExistence type="inferred from homology"/>
<feature type="chain" id="PRO_5044840492" description="Partial AB-hydrolase lipase domain-containing protein" evidence="8">
    <location>
        <begin position="24"/>
        <end position="444"/>
    </location>
</feature>
<evidence type="ECO:0000256" key="4">
    <source>
        <dbReference type="ARBA" id="ARBA00022963"/>
    </source>
</evidence>
<dbReference type="GO" id="GO:0016787">
    <property type="term" value="F:hydrolase activity"/>
    <property type="evidence" value="ECO:0007669"/>
    <property type="project" value="UniProtKB-KW"/>
</dbReference>
<dbReference type="AlphaFoldDB" id="A0ABD2X2E3"/>
<dbReference type="SUPFAM" id="SSF53474">
    <property type="entry name" value="alpha/beta-Hydrolases"/>
    <property type="match status" value="1"/>
</dbReference>
<feature type="active site" description="Nucleophile" evidence="7">
    <location>
        <position position="203"/>
    </location>
</feature>
<dbReference type="Proteomes" id="UP001627154">
    <property type="component" value="Unassembled WGS sequence"/>
</dbReference>